<dbReference type="InterPro" id="IPR000073">
    <property type="entry name" value="AB_hydrolase_1"/>
</dbReference>
<reference evidence="7" key="1">
    <citation type="submission" date="2021-02" db="EMBL/GenBank/DDBJ databases">
        <title>Natronoglycomyces albus gen. nov., sp. nov, a haloalkaliphilic actinobacterium from a soda solonchak soil.</title>
        <authorList>
            <person name="Sorokin D.Y."/>
            <person name="Khijniak T.V."/>
            <person name="Zakharycheva A.P."/>
            <person name="Boueva O.V."/>
            <person name="Ariskina E.V."/>
            <person name="Hahnke R.L."/>
            <person name="Bunk B."/>
            <person name="Sproer C."/>
            <person name="Schumann P."/>
            <person name="Evtushenko L.I."/>
            <person name="Kublanov I.V."/>
        </authorList>
    </citation>
    <scope>NUCLEOTIDE SEQUENCE</scope>
    <source>
        <strain evidence="7">DSM 106290</strain>
    </source>
</reference>
<gene>
    <name evidence="7" type="ORF">JQS30_12830</name>
</gene>
<dbReference type="PROSITE" id="PS51257">
    <property type="entry name" value="PROKAR_LIPOPROTEIN"/>
    <property type="match status" value="1"/>
</dbReference>
<protein>
    <submittedName>
        <fullName evidence="7">Alpha/beta fold hydrolase</fullName>
    </submittedName>
</protein>
<dbReference type="SUPFAM" id="SSF53474">
    <property type="entry name" value="alpha/beta-Hydrolases"/>
    <property type="match status" value="1"/>
</dbReference>
<organism evidence="7 8">
    <name type="scientific">Natronoglycomyces albus</name>
    <dbReference type="NCBI Taxonomy" id="2811108"/>
    <lineage>
        <taxon>Bacteria</taxon>
        <taxon>Bacillati</taxon>
        <taxon>Actinomycetota</taxon>
        <taxon>Actinomycetes</taxon>
        <taxon>Glycomycetales</taxon>
        <taxon>Glycomycetaceae</taxon>
        <taxon>Natronoglycomyces</taxon>
    </lineage>
</organism>
<dbReference type="Gene3D" id="3.40.50.1820">
    <property type="entry name" value="alpha/beta hydrolase"/>
    <property type="match status" value="1"/>
</dbReference>
<dbReference type="InterPro" id="IPR051601">
    <property type="entry name" value="Serine_prot/Carboxylest_S33"/>
</dbReference>
<dbReference type="InterPro" id="IPR029058">
    <property type="entry name" value="AB_hydrolase_fold"/>
</dbReference>
<keyword evidence="8" id="KW-1185">Reference proteome</keyword>
<evidence type="ECO:0000313" key="8">
    <source>
        <dbReference type="Proteomes" id="UP000662939"/>
    </source>
</evidence>
<dbReference type="EMBL" id="CP070496">
    <property type="protein sequence ID" value="QSB04650.1"/>
    <property type="molecule type" value="Genomic_DNA"/>
</dbReference>
<evidence type="ECO:0000256" key="1">
    <source>
        <dbReference type="ARBA" id="ARBA00010088"/>
    </source>
</evidence>
<keyword evidence="2 4" id="KW-0732">Signal</keyword>
<feature type="signal peptide" evidence="4">
    <location>
        <begin position="1"/>
        <end position="21"/>
    </location>
</feature>
<dbReference type="AlphaFoldDB" id="A0A895XQV1"/>
<proteinExistence type="inferred from homology"/>
<dbReference type="PANTHER" id="PTHR43248:SF29">
    <property type="entry name" value="TRIPEPTIDYL AMINOPEPTIDASE"/>
    <property type="match status" value="1"/>
</dbReference>
<dbReference type="Proteomes" id="UP000662939">
    <property type="component" value="Chromosome"/>
</dbReference>
<dbReference type="RefSeq" id="WP_213170646.1">
    <property type="nucleotide sequence ID" value="NZ_CP070496.1"/>
</dbReference>
<evidence type="ECO:0000259" key="6">
    <source>
        <dbReference type="Pfam" id="PF08386"/>
    </source>
</evidence>
<dbReference type="Pfam" id="PF08386">
    <property type="entry name" value="Abhydrolase_4"/>
    <property type="match status" value="1"/>
</dbReference>
<evidence type="ECO:0000259" key="5">
    <source>
        <dbReference type="Pfam" id="PF00561"/>
    </source>
</evidence>
<evidence type="ECO:0000256" key="2">
    <source>
        <dbReference type="ARBA" id="ARBA00022729"/>
    </source>
</evidence>
<evidence type="ECO:0000256" key="4">
    <source>
        <dbReference type="SAM" id="SignalP"/>
    </source>
</evidence>
<dbReference type="PANTHER" id="PTHR43248">
    <property type="entry name" value="2-SUCCINYL-6-HYDROXY-2,4-CYCLOHEXADIENE-1-CARBOXYLATE SYNTHASE"/>
    <property type="match status" value="1"/>
</dbReference>
<accession>A0A895XQV1</accession>
<dbReference type="KEGG" id="nav:JQS30_12830"/>
<keyword evidence="3 7" id="KW-0378">Hydrolase</keyword>
<evidence type="ECO:0000256" key="3">
    <source>
        <dbReference type="ARBA" id="ARBA00022801"/>
    </source>
</evidence>
<evidence type="ECO:0000313" key="7">
    <source>
        <dbReference type="EMBL" id="QSB04650.1"/>
    </source>
</evidence>
<comment type="similarity">
    <text evidence="1">Belongs to the peptidase S33 family.</text>
</comment>
<dbReference type="Pfam" id="PF00561">
    <property type="entry name" value="Abhydrolase_1"/>
    <property type="match status" value="1"/>
</dbReference>
<sequence>MRRAIAAVALSAVAATATGCAVDSTSEPAPPESLEWHECAAELGEAGLLCASVTVPLDWNVAETGTPWNEHHGETIDLALSKRPADSGDSERYALLNPGGPGASGLSVPANAEALLGTQVTEHFNLVGFDPRGIGSSAGISCQVSLATVIPGEASEFEELMSTKRSEAQQCEADNPQLGYVDTASAARDIDVIRQALGTEKISWYGWSYGTQLGATFAELFPDAVESMVLDAMYDHSRPMPDLIDEQTAAREAGFDSFAQWCDGSHDCAVAGDTAATWDDVVAAADSRPLPAEDAQPGSPHHVNSAAIADATAALLASPTVTWPMLGEAIASASEGDGSLFANMLAADDAVASMVAVRCLDWPVDDQLSDFASIAQRAEAASVEFPRFGAHAYWYYAGECLQWPHAATNPPEPYAIDEDVSILIVGGHGDPATPFTWAQTAAEAIDGASLLTFTGDGHGGSVNSECVREQTASFLLGKRADIATSCA</sequence>
<name>A0A895XQV1_9ACTN</name>
<feature type="chain" id="PRO_5034900246" evidence="4">
    <location>
        <begin position="22"/>
        <end position="487"/>
    </location>
</feature>
<feature type="domain" description="Peptidase S33 tripeptidyl aminopeptidase-like C-terminal" evidence="6">
    <location>
        <begin position="391"/>
        <end position="477"/>
    </location>
</feature>
<dbReference type="InterPro" id="IPR013595">
    <property type="entry name" value="Pept_S33_TAP-like_C"/>
</dbReference>
<dbReference type="GO" id="GO:0016787">
    <property type="term" value="F:hydrolase activity"/>
    <property type="evidence" value="ECO:0007669"/>
    <property type="project" value="UniProtKB-KW"/>
</dbReference>
<feature type="domain" description="AB hydrolase-1" evidence="5">
    <location>
        <begin position="95"/>
        <end position="275"/>
    </location>
</feature>